<comment type="caution">
    <text evidence="1">The sequence shown here is derived from an EMBL/GenBank/DDBJ whole genome shotgun (WGS) entry which is preliminary data.</text>
</comment>
<gene>
    <name evidence="1" type="ORF">E5170_14935</name>
</gene>
<sequence>MSRRRLRHCSKSSVLPWKTSWVRLKSCWKTKSDSCVVRADAFASRSSRRTVAPTGKCIPMWERACSRKRWFRQYRTA</sequence>
<accession>A0AAQ2I0B3</accession>
<proteinExistence type="predicted"/>
<dbReference type="AlphaFoldDB" id="A0AAQ2I0B3"/>
<evidence type="ECO:0000313" key="1">
    <source>
        <dbReference type="EMBL" id="THF30489.1"/>
    </source>
</evidence>
<dbReference type="EMBL" id="SSBS01000004">
    <property type="protein sequence ID" value="THF30489.1"/>
    <property type="molecule type" value="Genomic_DNA"/>
</dbReference>
<organism evidence="1 2">
    <name type="scientific">Pseudomonas atacamensis</name>
    <dbReference type="NCBI Taxonomy" id="2565368"/>
    <lineage>
        <taxon>Bacteria</taxon>
        <taxon>Pseudomonadati</taxon>
        <taxon>Pseudomonadota</taxon>
        <taxon>Gammaproteobacteria</taxon>
        <taxon>Pseudomonadales</taxon>
        <taxon>Pseudomonadaceae</taxon>
        <taxon>Pseudomonas</taxon>
    </lineage>
</organism>
<dbReference type="Proteomes" id="UP000310574">
    <property type="component" value="Unassembled WGS sequence"/>
</dbReference>
<protein>
    <submittedName>
        <fullName evidence="1">Uncharacterized protein</fullName>
    </submittedName>
</protein>
<reference evidence="1 2" key="1">
    <citation type="submission" date="2019-04" db="EMBL/GenBank/DDBJ databases">
        <title>Draft genome sequence of Pseudomonas sp. M7D1 isolated from rhizosphere of plant the flowery desert.</title>
        <authorList>
            <person name="Poblete-Morales M."/>
            <person name="Plaza N."/>
            <person name="Corsini G."/>
            <person name="Silva E."/>
        </authorList>
    </citation>
    <scope>NUCLEOTIDE SEQUENCE [LARGE SCALE GENOMIC DNA]</scope>
    <source>
        <strain evidence="1 2">M7D1</strain>
    </source>
</reference>
<name>A0AAQ2I0B3_9PSED</name>
<evidence type="ECO:0000313" key="2">
    <source>
        <dbReference type="Proteomes" id="UP000310574"/>
    </source>
</evidence>